<accession>A0ABX9LZX7</accession>
<sequence length="223" mass="25295">MMRERKDHSKTIAIRVNRIGLKGELRLPLHSKLLVITVLGEKDGKHQERFDALCRTLYANGIGTFFLSGLLTEDEKKISANLFDESLLADRLVEVTKKLEALSETKGLKFAYLGFSNIAERIFRAASTLKGKIESLTLIGDGLLPLNVVFSDVSILNIIGALDFKTIKSNQIFLNRIETPLKKLYLIPGSPSHFEDPQKWRLVSDTVLKWFSHPERRKLEFAE</sequence>
<keyword evidence="1" id="KW-0378">Hydrolase</keyword>
<dbReference type="RefSeq" id="WP_118957019.1">
    <property type="nucleotide sequence ID" value="NZ_QHCR01000007.1"/>
</dbReference>
<name>A0ABX9LZX7_9LEPT</name>
<dbReference type="GO" id="GO:0016787">
    <property type="term" value="F:hydrolase activity"/>
    <property type="evidence" value="ECO:0007669"/>
    <property type="project" value="UniProtKB-KW"/>
</dbReference>
<reference evidence="2" key="1">
    <citation type="submission" date="2018-05" db="EMBL/GenBank/DDBJ databases">
        <title>Leptospira yasudae sp. nov. and Leptospira stimsonii sp. nov., two pathogenic species of the genus Leptospira isolated from environmental sources.</title>
        <authorList>
            <person name="Casanovas-Massana A."/>
            <person name="Hamond C."/>
            <person name="Santos L.A."/>
            <person name="Hacker K.P."/>
            <person name="Balassiano I."/>
            <person name="Medeiros M.A."/>
            <person name="Reis M.G."/>
            <person name="Ko A.I."/>
            <person name="Wunder E.A."/>
        </authorList>
    </citation>
    <scope>NUCLEOTIDE SEQUENCE [LARGE SCALE GENOMIC DNA]</scope>
    <source>
        <strain evidence="2">B21</strain>
    </source>
</reference>
<protein>
    <submittedName>
        <fullName evidence="1">Dienelactone hydrolase</fullName>
    </submittedName>
</protein>
<gene>
    <name evidence="1" type="ORF">DLM77_15890</name>
</gene>
<dbReference type="Proteomes" id="UP000285569">
    <property type="component" value="Unassembled WGS sequence"/>
</dbReference>
<evidence type="ECO:0000313" key="2">
    <source>
        <dbReference type="Proteomes" id="UP000285569"/>
    </source>
</evidence>
<organism evidence="1 2">
    <name type="scientific">Leptospira yasudae</name>
    <dbReference type="NCBI Taxonomy" id="2202201"/>
    <lineage>
        <taxon>Bacteria</taxon>
        <taxon>Pseudomonadati</taxon>
        <taxon>Spirochaetota</taxon>
        <taxon>Spirochaetia</taxon>
        <taxon>Leptospirales</taxon>
        <taxon>Leptospiraceae</taxon>
        <taxon>Leptospira</taxon>
    </lineage>
</organism>
<dbReference type="Gene3D" id="3.40.50.1820">
    <property type="entry name" value="alpha/beta hydrolase"/>
    <property type="match status" value="1"/>
</dbReference>
<evidence type="ECO:0000313" key="1">
    <source>
        <dbReference type="EMBL" id="RHX78571.1"/>
    </source>
</evidence>
<dbReference type="EMBL" id="QHCR01000007">
    <property type="protein sequence ID" value="RHX78571.1"/>
    <property type="molecule type" value="Genomic_DNA"/>
</dbReference>
<reference evidence="1 2" key="2">
    <citation type="journal article" date="2020" name="Int. J. Syst. Evol. Microbiol.">
        <title>Leptospira yasudae sp. nov. and Leptospira stimsonii sp. nov., two new species of the pathogenic group isolated from environmental sources.</title>
        <authorList>
            <person name="Casanovas-Massana A."/>
            <person name="Hamond C."/>
            <person name="Santos L.A."/>
            <person name="de Oliveira D."/>
            <person name="Hacker K.P."/>
            <person name="Balassiano I."/>
            <person name="Costa F."/>
            <person name="Medeiros M.A."/>
            <person name="Reis M.G."/>
            <person name="Ko A.I."/>
            <person name="Wunder E.A."/>
        </authorList>
    </citation>
    <scope>NUCLEOTIDE SEQUENCE [LARGE SCALE GENOMIC DNA]</scope>
    <source>
        <strain evidence="1 2">B21</strain>
    </source>
</reference>
<keyword evidence="2" id="KW-1185">Reference proteome</keyword>
<proteinExistence type="predicted"/>
<comment type="caution">
    <text evidence="1">The sequence shown here is derived from an EMBL/GenBank/DDBJ whole genome shotgun (WGS) entry which is preliminary data.</text>
</comment>
<dbReference type="InterPro" id="IPR029058">
    <property type="entry name" value="AB_hydrolase_fold"/>
</dbReference>